<dbReference type="Gene3D" id="6.10.250.970">
    <property type="match status" value="1"/>
</dbReference>
<evidence type="ECO:0000256" key="1">
    <source>
        <dbReference type="ARBA" id="ARBA00004324"/>
    </source>
</evidence>
<name>A0A482XD59_LAOST</name>
<dbReference type="GO" id="GO:0007221">
    <property type="term" value="P:positive regulation of transcription of Notch receptor target"/>
    <property type="evidence" value="ECO:0007669"/>
    <property type="project" value="InterPro"/>
</dbReference>
<evidence type="ECO:0000256" key="2">
    <source>
        <dbReference type="ARBA" id="ARBA00008081"/>
    </source>
</evidence>
<dbReference type="AlphaFoldDB" id="A0A482XD59"/>
<feature type="region of interest" description="Disordered" evidence="8">
    <location>
        <begin position="1"/>
        <end position="20"/>
    </location>
</feature>
<comment type="subcellular location">
    <subcellularLocation>
        <location evidence="1">Nucleus speckle</location>
    </subcellularLocation>
</comment>
<keyword evidence="3" id="KW-0914">Notch signaling pathway</keyword>
<dbReference type="Proteomes" id="UP000291343">
    <property type="component" value="Unassembled WGS sequence"/>
</dbReference>
<keyword evidence="7" id="KW-0539">Nucleus</keyword>
<keyword evidence="11" id="KW-1185">Reference proteome</keyword>
<dbReference type="InterPro" id="IPR046369">
    <property type="entry name" value="MAML1-3"/>
</dbReference>
<reference evidence="10 11" key="1">
    <citation type="journal article" date="2017" name="Gigascience">
        <title>Genome sequence of the small brown planthopper, Laodelphax striatellus.</title>
        <authorList>
            <person name="Zhu J."/>
            <person name="Jiang F."/>
            <person name="Wang X."/>
            <person name="Yang P."/>
            <person name="Bao Y."/>
            <person name="Zhao W."/>
            <person name="Wang W."/>
            <person name="Lu H."/>
            <person name="Wang Q."/>
            <person name="Cui N."/>
            <person name="Li J."/>
            <person name="Chen X."/>
            <person name="Luo L."/>
            <person name="Yu J."/>
            <person name="Kang L."/>
            <person name="Cui F."/>
        </authorList>
    </citation>
    <scope>NUCLEOTIDE SEQUENCE [LARGE SCALE GENOMIC DNA]</scope>
    <source>
        <strain evidence="10">Lst14</strain>
    </source>
</reference>
<dbReference type="InterPro" id="IPR019082">
    <property type="entry name" value="Mastermind-like_N"/>
</dbReference>
<feature type="compositionally biased region" description="Basic and acidic residues" evidence="8">
    <location>
        <begin position="69"/>
        <end position="82"/>
    </location>
</feature>
<evidence type="ECO:0000313" key="11">
    <source>
        <dbReference type="Proteomes" id="UP000291343"/>
    </source>
</evidence>
<dbReference type="SMART" id="SM01275">
    <property type="entry name" value="MamL-1"/>
    <property type="match status" value="1"/>
</dbReference>
<proteinExistence type="inferred from homology"/>
<evidence type="ECO:0000256" key="3">
    <source>
        <dbReference type="ARBA" id="ARBA00022976"/>
    </source>
</evidence>
<organism evidence="10 11">
    <name type="scientific">Laodelphax striatellus</name>
    <name type="common">Small brown planthopper</name>
    <name type="synonym">Delphax striatella</name>
    <dbReference type="NCBI Taxonomy" id="195883"/>
    <lineage>
        <taxon>Eukaryota</taxon>
        <taxon>Metazoa</taxon>
        <taxon>Ecdysozoa</taxon>
        <taxon>Arthropoda</taxon>
        <taxon>Hexapoda</taxon>
        <taxon>Insecta</taxon>
        <taxon>Pterygota</taxon>
        <taxon>Neoptera</taxon>
        <taxon>Paraneoptera</taxon>
        <taxon>Hemiptera</taxon>
        <taxon>Auchenorrhyncha</taxon>
        <taxon>Fulgoroidea</taxon>
        <taxon>Delphacidae</taxon>
        <taxon>Criomorphinae</taxon>
        <taxon>Laodelphax</taxon>
    </lineage>
</organism>
<sequence>MQRPVVPGSQGDVLPPKRQATLDRLRRRIENYRRHQSDCIPKFDQTFNGLVEQNFQDTLVLKQRFLENKAKRTAKKTDKKTPENNLQGNAHPVSSCGPLPGSPCLGMLFFRHFRRENKVSREGPSSGRKPTGKH</sequence>
<dbReference type="SMR" id="A0A482XD59"/>
<evidence type="ECO:0000256" key="7">
    <source>
        <dbReference type="ARBA" id="ARBA00023242"/>
    </source>
</evidence>
<evidence type="ECO:0000256" key="6">
    <source>
        <dbReference type="ARBA" id="ARBA00023163"/>
    </source>
</evidence>
<dbReference type="InterPro" id="IPR046370">
    <property type="entry name" value="MAML_N_sf"/>
</dbReference>
<evidence type="ECO:0000256" key="4">
    <source>
        <dbReference type="ARBA" id="ARBA00023015"/>
    </source>
</evidence>
<dbReference type="GO" id="GO:0016607">
    <property type="term" value="C:nuclear speck"/>
    <property type="evidence" value="ECO:0007669"/>
    <property type="project" value="UniProtKB-SubCell"/>
</dbReference>
<comment type="caution">
    <text evidence="10">The sequence shown here is derived from an EMBL/GenBank/DDBJ whole genome shotgun (WGS) entry which is preliminary data.</text>
</comment>
<keyword evidence="5" id="KW-0010">Activator</keyword>
<evidence type="ECO:0000256" key="5">
    <source>
        <dbReference type="ARBA" id="ARBA00023159"/>
    </source>
</evidence>
<dbReference type="InParanoid" id="A0A482XD59"/>
<comment type="similarity">
    <text evidence="2">Belongs to the mastermind family.</text>
</comment>
<gene>
    <name evidence="10" type="ORF">LSTR_LSTR004239</name>
</gene>
<evidence type="ECO:0000259" key="9">
    <source>
        <dbReference type="SMART" id="SM01275"/>
    </source>
</evidence>
<dbReference type="PANTHER" id="PTHR15692">
    <property type="entry name" value="MASTERMIND-LIKE"/>
    <property type="match status" value="1"/>
</dbReference>
<evidence type="ECO:0000256" key="8">
    <source>
        <dbReference type="SAM" id="MobiDB-lite"/>
    </source>
</evidence>
<dbReference type="PANTHER" id="PTHR15692:SF20">
    <property type="entry name" value="NEUROGENIC MASTERMIND-LIKE N-TERMINAL DOMAIN-CONTAINING PROTEIN"/>
    <property type="match status" value="1"/>
</dbReference>
<dbReference type="Pfam" id="PF09596">
    <property type="entry name" value="MamL-1"/>
    <property type="match status" value="1"/>
</dbReference>
<dbReference type="EMBL" id="QKKF02012238">
    <property type="protein sequence ID" value="RZF43726.1"/>
    <property type="molecule type" value="Genomic_DNA"/>
</dbReference>
<evidence type="ECO:0000313" key="10">
    <source>
        <dbReference type="EMBL" id="RZF43726.1"/>
    </source>
</evidence>
<dbReference type="GO" id="GO:0003713">
    <property type="term" value="F:transcription coactivator activity"/>
    <property type="evidence" value="ECO:0007669"/>
    <property type="project" value="InterPro"/>
</dbReference>
<protein>
    <recommendedName>
        <fullName evidence="9">Neurogenic mastermind-like N-terminal domain-containing protein</fullName>
    </recommendedName>
</protein>
<keyword evidence="4" id="KW-0805">Transcription regulation</keyword>
<keyword evidence="6" id="KW-0804">Transcription</keyword>
<feature type="domain" description="Neurogenic mastermind-like N-terminal" evidence="9">
    <location>
        <begin position="16"/>
        <end position="75"/>
    </location>
</feature>
<dbReference type="OrthoDB" id="5982619at2759"/>
<feature type="region of interest" description="Disordered" evidence="8">
    <location>
        <begin position="69"/>
        <end position="98"/>
    </location>
</feature>
<accession>A0A482XD59</accession>